<comment type="catalytic activity">
    <reaction evidence="5">
        <text>glucuronate acceptor + UDP-alpha-D-glucuronate = acceptor beta-D-glucuronoside + UDP + H(+)</text>
        <dbReference type="Rhea" id="RHEA:21032"/>
        <dbReference type="ChEBI" id="CHEBI:15378"/>
        <dbReference type="ChEBI" id="CHEBI:58052"/>
        <dbReference type="ChEBI" id="CHEBI:58223"/>
        <dbReference type="ChEBI" id="CHEBI:132367"/>
        <dbReference type="ChEBI" id="CHEBI:132368"/>
        <dbReference type="EC" id="2.4.1.17"/>
    </reaction>
</comment>
<evidence type="ECO:0000256" key="4">
    <source>
        <dbReference type="ARBA" id="ARBA00022679"/>
    </source>
</evidence>
<dbReference type="Pfam" id="PF00201">
    <property type="entry name" value="UDPGT"/>
    <property type="match status" value="1"/>
</dbReference>
<keyword evidence="6" id="KW-0472">Membrane</keyword>
<evidence type="ECO:0000256" key="5">
    <source>
        <dbReference type="ARBA" id="ARBA00047475"/>
    </source>
</evidence>
<reference evidence="7" key="1">
    <citation type="submission" date="2020-09" db="EMBL/GenBank/DDBJ databases">
        <authorList>
            <person name="Kikuchi T."/>
        </authorList>
    </citation>
    <scope>NUCLEOTIDE SEQUENCE</scope>
    <source>
        <strain evidence="7">SH1</strain>
    </source>
</reference>
<evidence type="ECO:0000256" key="6">
    <source>
        <dbReference type="SAM" id="Phobius"/>
    </source>
</evidence>
<dbReference type="EMBL" id="CAJFCW020000002">
    <property type="protein sequence ID" value="CAG9090405.1"/>
    <property type="molecule type" value="Genomic_DNA"/>
</dbReference>
<sequence>MMDSVPTEIKEALVKAFSRFPEYSFIWKHDKPEDMANLNVPNVFFKKWLPQKELLVDRRIRCFITHMGLNSYLELAYSGVPTIMLPLFADQQFNSAVAEKKRLGVTIQKYNITYDSLYEALNKVLNDQSYAENAKTYSKMLKDQPEKPTNTFLKYVEYAAEYPAVKDVLDLPSTSLNFWVFYSYDVIGFFVALAIIGVIVTVKLVKLGYKLVIVTNNSKTTKVE</sequence>
<name>A0A811K2N0_9BILA</name>
<evidence type="ECO:0000256" key="2">
    <source>
        <dbReference type="ARBA" id="ARBA00012544"/>
    </source>
</evidence>
<protein>
    <recommendedName>
        <fullName evidence="2">glucuronosyltransferase</fullName>
        <ecNumber evidence="2">2.4.1.17</ecNumber>
    </recommendedName>
</protein>
<evidence type="ECO:0000256" key="1">
    <source>
        <dbReference type="ARBA" id="ARBA00009995"/>
    </source>
</evidence>
<dbReference type="SUPFAM" id="SSF53756">
    <property type="entry name" value="UDP-Glycosyltransferase/glycogen phosphorylase"/>
    <property type="match status" value="1"/>
</dbReference>
<dbReference type="Proteomes" id="UP000614601">
    <property type="component" value="Unassembled WGS sequence"/>
</dbReference>
<evidence type="ECO:0000313" key="8">
    <source>
        <dbReference type="Proteomes" id="UP000614601"/>
    </source>
</evidence>
<dbReference type="FunFam" id="3.40.50.2000:FF:000021">
    <property type="entry name" value="UDP-glucuronosyltransferase"/>
    <property type="match status" value="1"/>
</dbReference>
<comment type="caution">
    <text evidence="7">The sequence shown here is derived from an EMBL/GenBank/DDBJ whole genome shotgun (WGS) entry which is preliminary data.</text>
</comment>
<dbReference type="PANTHER" id="PTHR48043">
    <property type="entry name" value="EG:EG0003.4 PROTEIN-RELATED"/>
    <property type="match status" value="1"/>
</dbReference>
<comment type="similarity">
    <text evidence="1">Belongs to the UDP-glycosyltransferase family.</text>
</comment>
<dbReference type="Proteomes" id="UP000783686">
    <property type="component" value="Unassembled WGS sequence"/>
</dbReference>
<keyword evidence="4" id="KW-0808">Transferase</keyword>
<dbReference type="EMBL" id="CAJFDH010000002">
    <property type="protein sequence ID" value="CAD5209933.1"/>
    <property type="molecule type" value="Genomic_DNA"/>
</dbReference>
<keyword evidence="3" id="KW-0328">Glycosyltransferase</keyword>
<accession>A0A811K2N0</accession>
<dbReference type="EC" id="2.4.1.17" evidence="2"/>
<dbReference type="CDD" id="cd03784">
    <property type="entry name" value="GT1_Gtf-like"/>
    <property type="match status" value="1"/>
</dbReference>
<evidence type="ECO:0000313" key="7">
    <source>
        <dbReference type="EMBL" id="CAD5209933.1"/>
    </source>
</evidence>
<dbReference type="InterPro" id="IPR002213">
    <property type="entry name" value="UDP_glucos_trans"/>
</dbReference>
<organism evidence="7 8">
    <name type="scientific">Bursaphelenchus okinawaensis</name>
    <dbReference type="NCBI Taxonomy" id="465554"/>
    <lineage>
        <taxon>Eukaryota</taxon>
        <taxon>Metazoa</taxon>
        <taxon>Ecdysozoa</taxon>
        <taxon>Nematoda</taxon>
        <taxon>Chromadorea</taxon>
        <taxon>Rhabditida</taxon>
        <taxon>Tylenchina</taxon>
        <taxon>Tylenchomorpha</taxon>
        <taxon>Aphelenchoidea</taxon>
        <taxon>Aphelenchoididae</taxon>
        <taxon>Bursaphelenchus</taxon>
    </lineage>
</organism>
<keyword evidence="8" id="KW-1185">Reference proteome</keyword>
<feature type="transmembrane region" description="Helical" evidence="6">
    <location>
        <begin position="179"/>
        <end position="202"/>
    </location>
</feature>
<keyword evidence="6" id="KW-0812">Transmembrane</keyword>
<gene>
    <name evidence="7" type="ORF">BOKJ2_LOCUS2935</name>
</gene>
<dbReference type="OrthoDB" id="5835829at2759"/>
<proteinExistence type="inferred from homology"/>
<dbReference type="PANTHER" id="PTHR48043:SF154">
    <property type="entry name" value="GLUCURONOSYLTRANSFERASE"/>
    <property type="match status" value="1"/>
</dbReference>
<dbReference type="GO" id="GO:0015020">
    <property type="term" value="F:glucuronosyltransferase activity"/>
    <property type="evidence" value="ECO:0007669"/>
    <property type="project" value="UniProtKB-EC"/>
</dbReference>
<dbReference type="AlphaFoldDB" id="A0A811K2N0"/>
<dbReference type="InterPro" id="IPR050271">
    <property type="entry name" value="UDP-glycosyltransferase"/>
</dbReference>
<keyword evidence="6" id="KW-1133">Transmembrane helix</keyword>
<dbReference type="Gene3D" id="3.40.50.2000">
    <property type="entry name" value="Glycogen Phosphorylase B"/>
    <property type="match status" value="1"/>
</dbReference>
<evidence type="ECO:0000256" key="3">
    <source>
        <dbReference type="ARBA" id="ARBA00022676"/>
    </source>
</evidence>